<sequence length="412" mass="41904">MTAAAPPPATPPEPEAAPRPAGGTFRPAATPAAVWRRARGLLLALAVLVTAGIVLAALDPGGRHGRLDPRSAEPSGTRAVAALLRDRGVSTRIATTADAAASAAGPGTTLLVARPDLLGPRARGTIRSAADLSGGRTVLLAPGRTALRDLAPAVHTAGASRTDTPAPDCALPAARTAGRAATGGGLRYTTTAAGATACYPDDGRPTLLVLPSATPGGDTVVAGSADFLLNEDLAREGNASLALHLLGSRPELVWYLPSPAELRDGAGGDASLTDLVPAGWHWALLQLLIAAVLAALWRARRLGPLVTERLPVAIRASEATEGRARLYRRAAARERAATVLRAAARERLAALVGVPQSGCHDPAVLVPAVSARTAGPDRDAADLLFGTPPATDAALVALADHLDALEREVRSS</sequence>
<dbReference type="Proteomes" id="UP001617351">
    <property type="component" value="Unassembled WGS sequence"/>
</dbReference>
<gene>
    <name evidence="4" type="ORF">ACIO7M_07740</name>
</gene>
<dbReference type="Pfam" id="PF14258">
    <property type="entry name" value="DUF4350"/>
    <property type="match status" value="1"/>
</dbReference>
<keyword evidence="2" id="KW-0472">Membrane</keyword>
<organism evidence="4 5">
    <name type="scientific">Streptomyces toxytricini</name>
    <name type="common">Actinomyces toxytricini</name>
    <dbReference type="NCBI Taxonomy" id="67369"/>
    <lineage>
        <taxon>Bacteria</taxon>
        <taxon>Bacillati</taxon>
        <taxon>Actinomycetota</taxon>
        <taxon>Actinomycetes</taxon>
        <taxon>Kitasatosporales</taxon>
        <taxon>Streptomycetaceae</taxon>
        <taxon>Streptomyces</taxon>
    </lineage>
</organism>
<protein>
    <submittedName>
        <fullName evidence="4">DUF4350 domain-containing protein</fullName>
    </submittedName>
</protein>
<dbReference type="RefSeq" id="WP_402378528.1">
    <property type="nucleotide sequence ID" value="NZ_JBIUYY010000002.1"/>
</dbReference>
<dbReference type="EMBL" id="JBIUYY010000002">
    <property type="protein sequence ID" value="MFJ2820987.1"/>
    <property type="molecule type" value="Genomic_DNA"/>
</dbReference>
<feature type="domain" description="DUF4350" evidence="3">
    <location>
        <begin position="69"/>
        <end position="246"/>
    </location>
</feature>
<keyword evidence="5" id="KW-1185">Reference proteome</keyword>
<comment type="caution">
    <text evidence="4">The sequence shown here is derived from an EMBL/GenBank/DDBJ whole genome shotgun (WGS) entry which is preliminary data.</text>
</comment>
<evidence type="ECO:0000313" key="4">
    <source>
        <dbReference type="EMBL" id="MFJ2820987.1"/>
    </source>
</evidence>
<keyword evidence="2" id="KW-0812">Transmembrane</keyword>
<feature type="transmembrane region" description="Helical" evidence="2">
    <location>
        <begin position="40"/>
        <end position="58"/>
    </location>
</feature>
<name>A0ABW8EFQ0_STRT5</name>
<keyword evidence="2" id="KW-1133">Transmembrane helix</keyword>
<evidence type="ECO:0000256" key="2">
    <source>
        <dbReference type="SAM" id="Phobius"/>
    </source>
</evidence>
<accession>A0ABW8EFQ0</accession>
<feature type="compositionally biased region" description="Pro residues" evidence="1">
    <location>
        <begin position="1"/>
        <end position="17"/>
    </location>
</feature>
<evidence type="ECO:0000259" key="3">
    <source>
        <dbReference type="Pfam" id="PF14258"/>
    </source>
</evidence>
<proteinExistence type="predicted"/>
<dbReference type="InterPro" id="IPR025646">
    <property type="entry name" value="DUF4350"/>
</dbReference>
<reference evidence="4 5" key="1">
    <citation type="submission" date="2024-10" db="EMBL/GenBank/DDBJ databases">
        <title>The Natural Products Discovery Center: Release of the First 8490 Sequenced Strains for Exploring Actinobacteria Biosynthetic Diversity.</title>
        <authorList>
            <person name="Kalkreuter E."/>
            <person name="Kautsar S.A."/>
            <person name="Yang D."/>
            <person name="Bader C.D."/>
            <person name="Teijaro C.N."/>
            <person name="Fluegel L."/>
            <person name="Davis C.M."/>
            <person name="Simpson J.R."/>
            <person name="Lauterbach L."/>
            <person name="Steele A.D."/>
            <person name="Gui C."/>
            <person name="Meng S."/>
            <person name="Li G."/>
            <person name="Viehrig K."/>
            <person name="Ye F."/>
            <person name="Su P."/>
            <person name="Kiefer A.F."/>
            <person name="Nichols A."/>
            <person name="Cepeda A.J."/>
            <person name="Yan W."/>
            <person name="Fan B."/>
            <person name="Jiang Y."/>
            <person name="Adhikari A."/>
            <person name="Zheng C.-J."/>
            <person name="Schuster L."/>
            <person name="Cowan T.M."/>
            <person name="Smanski M.J."/>
            <person name="Chevrette M.G."/>
            <person name="De Carvalho L.P.S."/>
            <person name="Shen B."/>
        </authorList>
    </citation>
    <scope>NUCLEOTIDE SEQUENCE [LARGE SCALE GENOMIC DNA]</scope>
    <source>
        <strain evidence="4 5">NPDC087220</strain>
    </source>
</reference>
<feature type="region of interest" description="Disordered" evidence="1">
    <location>
        <begin position="1"/>
        <end position="25"/>
    </location>
</feature>
<evidence type="ECO:0000313" key="5">
    <source>
        <dbReference type="Proteomes" id="UP001617351"/>
    </source>
</evidence>
<evidence type="ECO:0000256" key="1">
    <source>
        <dbReference type="SAM" id="MobiDB-lite"/>
    </source>
</evidence>